<feature type="transmembrane region" description="Helical" evidence="5">
    <location>
        <begin position="26"/>
        <end position="51"/>
    </location>
</feature>
<dbReference type="PANTHER" id="PTHR23360">
    <property type="entry name" value="G-PROTEIN COUPLED RECEPTORS FAMILY 1 PROFILE DOMAIN-CONTAINING PROTEIN-RELATED"/>
    <property type="match status" value="1"/>
</dbReference>
<protein>
    <recommendedName>
        <fullName evidence="6">G-protein coupled receptors family 1 profile domain-containing protein</fullName>
    </recommendedName>
</protein>
<evidence type="ECO:0000256" key="5">
    <source>
        <dbReference type="SAM" id="Phobius"/>
    </source>
</evidence>
<dbReference type="EMBL" id="JARK01001710">
    <property type="protein sequence ID" value="EYB81761.1"/>
    <property type="molecule type" value="Genomic_DNA"/>
</dbReference>
<dbReference type="InterPro" id="IPR047130">
    <property type="entry name" value="7TM_GPCR_Srsx_nematod"/>
</dbReference>
<comment type="caution">
    <text evidence="7">The sequence shown here is derived from an EMBL/GenBank/DDBJ whole genome shotgun (WGS) entry which is preliminary data.</text>
</comment>
<accession>A0A016RTX4</accession>
<dbReference type="SUPFAM" id="SSF81321">
    <property type="entry name" value="Family A G protein-coupled receptor-like"/>
    <property type="match status" value="1"/>
</dbReference>
<feature type="transmembrane region" description="Helical" evidence="5">
    <location>
        <begin position="232"/>
        <end position="253"/>
    </location>
</feature>
<reference evidence="8" key="1">
    <citation type="journal article" date="2015" name="Nat. Genet.">
        <title>The genome and transcriptome of the zoonotic hookworm Ancylostoma ceylanicum identify infection-specific gene families.</title>
        <authorList>
            <person name="Schwarz E.M."/>
            <person name="Hu Y."/>
            <person name="Antoshechkin I."/>
            <person name="Miller M.M."/>
            <person name="Sternberg P.W."/>
            <person name="Aroian R.V."/>
        </authorList>
    </citation>
    <scope>NUCLEOTIDE SEQUENCE</scope>
    <source>
        <strain evidence="8">HY135</strain>
    </source>
</reference>
<dbReference type="GO" id="GO:0016020">
    <property type="term" value="C:membrane"/>
    <property type="evidence" value="ECO:0007669"/>
    <property type="project" value="UniProtKB-SubCell"/>
</dbReference>
<proteinExistence type="predicted"/>
<dbReference type="PANTHER" id="PTHR23360:SF7">
    <property type="entry name" value="G-PROTEIN COUPLED RECEPTORS FAMILY 1 PROFILE DOMAIN-CONTAINING PROTEIN"/>
    <property type="match status" value="1"/>
</dbReference>
<evidence type="ECO:0000256" key="4">
    <source>
        <dbReference type="ARBA" id="ARBA00023136"/>
    </source>
</evidence>
<comment type="subcellular location">
    <subcellularLocation>
        <location evidence="1">Membrane</location>
    </subcellularLocation>
</comment>
<keyword evidence="8" id="KW-1185">Reference proteome</keyword>
<feature type="transmembrane region" description="Helical" evidence="5">
    <location>
        <begin position="99"/>
        <end position="125"/>
    </location>
</feature>
<dbReference type="OrthoDB" id="9975554at2759"/>
<evidence type="ECO:0000259" key="6">
    <source>
        <dbReference type="PROSITE" id="PS50262"/>
    </source>
</evidence>
<feature type="transmembrane region" description="Helical" evidence="5">
    <location>
        <begin position="137"/>
        <end position="160"/>
    </location>
</feature>
<keyword evidence="2 5" id="KW-0812">Transmembrane</keyword>
<dbReference type="InterPro" id="IPR019424">
    <property type="entry name" value="7TM_GPCR_Srsx"/>
</dbReference>
<evidence type="ECO:0000256" key="2">
    <source>
        <dbReference type="ARBA" id="ARBA00022692"/>
    </source>
</evidence>
<dbReference type="GO" id="GO:0004930">
    <property type="term" value="F:G protein-coupled receptor activity"/>
    <property type="evidence" value="ECO:0007669"/>
    <property type="project" value="InterPro"/>
</dbReference>
<dbReference type="AlphaFoldDB" id="A0A016RTX4"/>
<keyword evidence="4 5" id="KW-0472">Membrane</keyword>
<feature type="transmembrane region" description="Helical" evidence="5">
    <location>
        <begin position="265"/>
        <end position="283"/>
    </location>
</feature>
<feature type="domain" description="G-protein coupled receptors family 1 profile" evidence="6">
    <location>
        <begin position="40"/>
        <end position="243"/>
    </location>
</feature>
<dbReference type="Gene3D" id="1.20.1070.10">
    <property type="entry name" value="Rhodopsin 7-helix transmembrane proteins"/>
    <property type="match status" value="1"/>
</dbReference>
<evidence type="ECO:0000313" key="8">
    <source>
        <dbReference type="Proteomes" id="UP000024635"/>
    </source>
</evidence>
<dbReference type="Proteomes" id="UP000024635">
    <property type="component" value="Unassembled WGS sequence"/>
</dbReference>
<evidence type="ECO:0000256" key="1">
    <source>
        <dbReference type="ARBA" id="ARBA00004370"/>
    </source>
</evidence>
<dbReference type="PROSITE" id="PS50262">
    <property type="entry name" value="G_PROTEIN_RECEP_F1_2"/>
    <property type="match status" value="1"/>
</dbReference>
<dbReference type="SMART" id="SM01381">
    <property type="entry name" value="7TM_GPCR_Srsx"/>
    <property type="match status" value="1"/>
</dbReference>
<evidence type="ECO:0000256" key="3">
    <source>
        <dbReference type="ARBA" id="ARBA00022989"/>
    </source>
</evidence>
<evidence type="ECO:0000313" key="7">
    <source>
        <dbReference type="EMBL" id="EYB81761.1"/>
    </source>
</evidence>
<name>A0A016RTX4_9BILA</name>
<dbReference type="CDD" id="cd00637">
    <property type="entry name" value="7tm_classA_rhodopsin-like"/>
    <property type="match status" value="1"/>
</dbReference>
<dbReference type="Pfam" id="PF10320">
    <property type="entry name" value="7TM_GPCR_Srsx"/>
    <property type="match status" value="1"/>
</dbReference>
<dbReference type="InterPro" id="IPR000276">
    <property type="entry name" value="GPCR_Rhodpsn"/>
</dbReference>
<organism evidence="7 8">
    <name type="scientific">Ancylostoma ceylanicum</name>
    <dbReference type="NCBI Taxonomy" id="53326"/>
    <lineage>
        <taxon>Eukaryota</taxon>
        <taxon>Metazoa</taxon>
        <taxon>Ecdysozoa</taxon>
        <taxon>Nematoda</taxon>
        <taxon>Chromadorea</taxon>
        <taxon>Rhabditida</taxon>
        <taxon>Rhabditina</taxon>
        <taxon>Rhabditomorpha</taxon>
        <taxon>Strongyloidea</taxon>
        <taxon>Ancylostomatidae</taxon>
        <taxon>Ancylostomatinae</taxon>
        <taxon>Ancylostoma</taxon>
    </lineage>
</organism>
<dbReference type="InterPro" id="IPR017452">
    <property type="entry name" value="GPCR_Rhodpsn_7TM"/>
</dbReference>
<feature type="transmembrane region" description="Helical" evidence="5">
    <location>
        <begin position="180"/>
        <end position="203"/>
    </location>
</feature>
<sequence>MVNVPVLTVGKTVEEVMVSHLAEVSITFVVVCLCFIGLLGNFALLTATVIYKELHHKISFIVAVLTCLHVVCLLSELYMEALQLRFHPITRLECFRHTLIYEFAMLAQSSMFFMLWMDYLLAIIIPLKHRFFTTVTYVFTMCLPPFVIAGIAIILVSVNMDSDPIEFCTPITMIPVNTEWILYVINGLNVAALLLNVINFLTLKYRGRDPALRLSVSSHGSHKSDIKLMRSFILMAWVFVCSWCLSVSSTLIAVRLLPKEISSTALTYIVVLALPTYCQGYFVTYSRSARYRKAYRKLQHLIFPWIVSPADTKPSTDNGSKGIASSL</sequence>
<feature type="transmembrane region" description="Helical" evidence="5">
    <location>
        <begin position="58"/>
        <end position="79"/>
    </location>
</feature>
<gene>
    <name evidence="7" type="primary">Acey_s0374.g202</name>
    <name evidence="7" type="ORF">Y032_0374g202</name>
</gene>
<keyword evidence="3 5" id="KW-1133">Transmembrane helix</keyword>